<keyword evidence="2" id="KW-0472">Membrane</keyword>
<evidence type="ECO:0000256" key="1">
    <source>
        <dbReference type="SAM" id="MobiDB-lite"/>
    </source>
</evidence>
<dbReference type="OrthoDB" id="2410581at2759"/>
<feature type="transmembrane region" description="Helical" evidence="2">
    <location>
        <begin position="175"/>
        <end position="195"/>
    </location>
</feature>
<keyword evidence="2" id="KW-0812">Transmembrane</keyword>
<evidence type="ECO:0000256" key="2">
    <source>
        <dbReference type="SAM" id="Phobius"/>
    </source>
</evidence>
<accession>A0A9N9FN02</accession>
<protein>
    <submittedName>
        <fullName evidence="3">7980_t:CDS:1</fullName>
    </submittedName>
</protein>
<feature type="region of interest" description="Disordered" evidence="1">
    <location>
        <begin position="238"/>
        <end position="265"/>
    </location>
</feature>
<evidence type="ECO:0000313" key="4">
    <source>
        <dbReference type="Proteomes" id="UP000789831"/>
    </source>
</evidence>
<feature type="compositionally biased region" description="Low complexity" evidence="1">
    <location>
        <begin position="251"/>
        <end position="262"/>
    </location>
</feature>
<keyword evidence="4" id="KW-1185">Reference proteome</keyword>
<comment type="caution">
    <text evidence="3">The sequence shown here is derived from an EMBL/GenBank/DDBJ whole genome shotgun (WGS) entry which is preliminary data.</text>
</comment>
<sequence>MTILQSDFVNAQATYTTVVNLAARTTWYECQKGTSKSISFSVVLTDGTKTTTPDFGATQPNYLYKSELSGFIVVVAEDVDMKNYVDPSIQLSNYYPLLSCWSKDPVVPVQSCVKSGPLAESKTLCIAVTNPSSNSLQFQLDAPFQGSKTSDEIVVTITQTVTVKSSATANINPNIFGIFIFLWVLIVVTNSAPIINHNRRSTSNSDKLDADLLSDGGDHFMVDLGALDGSKFFPSTSELTGDDNELKSDTVTDTTTTSSTTDAPRKNKLFRPHIRRGKVYVPGFGYMSEKELEELPKGTTRTSQTSEYNGDDAQVNNVSLEDKKNIKDFEHTSGSYIPPGLKKQKVQLIDPQTPVHEHIVVEE</sequence>
<dbReference type="Proteomes" id="UP000789831">
    <property type="component" value="Unassembled WGS sequence"/>
</dbReference>
<dbReference type="EMBL" id="CAJVPL010000973">
    <property type="protein sequence ID" value="CAG8544310.1"/>
    <property type="molecule type" value="Genomic_DNA"/>
</dbReference>
<keyword evidence="2" id="KW-1133">Transmembrane helix</keyword>
<evidence type="ECO:0000313" key="3">
    <source>
        <dbReference type="EMBL" id="CAG8544310.1"/>
    </source>
</evidence>
<organism evidence="3 4">
    <name type="scientific">Ambispora gerdemannii</name>
    <dbReference type="NCBI Taxonomy" id="144530"/>
    <lineage>
        <taxon>Eukaryota</taxon>
        <taxon>Fungi</taxon>
        <taxon>Fungi incertae sedis</taxon>
        <taxon>Mucoromycota</taxon>
        <taxon>Glomeromycotina</taxon>
        <taxon>Glomeromycetes</taxon>
        <taxon>Archaeosporales</taxon>
        <taxon>Ambisporaceae</taxon>
        <taxon>Ambispora</taxon>
    </lineage>
</organism>
<proteinExistence type="predicted"/>
<reference evidence="3" key="1">
    <citation type="submission" date="2021-06" db="EMBL/GenBank/DDBJ databases">
        <authorList>
            <person name="Kallberg Y."/>
            <person name="Tangrot J."/>
            <person name="Rosling A."/>
        </authorList>
    </citation>
    <scope>NUCLEOTIDE SEQUENCE</scope>
    <source>
        <strain evidence="3">MT106</strain>
    </source>
</reference>
<dbReference type="AlphaFoldDB" id="A0A9N9FN02"/>
<gene>
    <name evidence="3" type="ORF">AGERDE_LOCUS6344</name>
</gene>
<name>A0A9N9FN02_9GLOM</name>